<dbReference type="RefSeq" id="WP_188629671.1">
    <property type="nucleotide sequence ID" value="NZ_BMKE01000012.1"/>
</dbReference>
<dbReference type="Pfam" id="PF09836">
    <property type="entry name" value="DUF2063"/>
    <property type="match status" value="1"/>
</dbReference>
<gene>
    <name evidence="2" type="ORF">GCM10011502_16850</name>
</gene>
<accession>A0ABQ1IJ71</accession>
<keyword evidence="3" id="KW-1185">Reference proteome</keyword>
<feature type="domain" description="Putative DNA-binding" evidence="1">
    <location>
        <begin position="5"/>
        <end position="92"/>
    </location>
</feature>
<comment type="caution">
    <text evidence="2">The sequence shown here is derived from an EMBL/GenBank/DDBJ whole genome shotgun (WGS) entry which is preliminary data.</text>
</comment>
<reference evidence="3" key="1">
    <citation type="journal article" date="2019" name="Int. J. Syst. Evol. Microbiol.">
        <title>The Global Catalogue of Microorganisms (GCM) 10K type strain sequencing project: providing services to taxonomists for standard genome sequencing and annotation.</title>
        <authorList>
            <consortium name="The Broad Institute Genomics Platform"/>
            <consortium name="The Broad Institute Genome Sequencing Center for Infectious Disease"/>
            <person name="Wu L."/>
            <person name="Ma J."/>
        </authorList>
    </citation>
    <scope>NUCLEOTIDE SEQUENCE [LARGE SCALE GENOMIC DNA]</scope>
    <source>
        <strain evidence="3">CGMCC 1.15923</strain>
    </source>
</reference>
<proteinExistence type="predicted"/>
<evidence type="ECO:0000313" key="3">
    <source>
        <dbReference type="Proteomes" id="UP000646152"/>
    </source>
</evidence>
<dbReference type="InterPro" id="IPR044922">
    <property type="entry name" value="DUF2063_N_sf"/>
</dbReference>
<protein>
    <submittedName>
        <fullName evidence="2">DUF2063 domain-containing protein</fullName>
    </submittedName>
</protein>
<dbReference type="EMBL" id="BMKE01000012">
    <property type="protein sequence ID" value="GGB44181.1"/>
    <property type="molecule type" value="Genomic_DNA"/>
</dbReference>
<dbReference type="Proteomes" id="UP000646152">
    <property type="component" value="Unassembled WGS sequence"/>
</dbReference>
<dbReference type="Gene3D" id="1.10.150.690">
    <property type="entry name" value="DUF2063"/>
    <property type="match status" value="1"/>
</dbReference>
<sequence length="254" mass="28283">MTTDRLFMKALLDPEQALPTSLNPNPGNQARFAVYRNNVRASLSQALADTFPVCQQLVGDDFFRAMSGLYIEHSPPSSPLLAKYGEHFPDFIASFAPAAVLPYLADLARMELDWLNVLHAAEPIQLDVDALGSILTDPHRVARLRLVLQPCARLIRSPYAVVSLWQTHQGQLDIATVDPLRPEQALLVRPEHQVLLLTLNEASAHFIARLSLQPLTQALEHTLLQYPDFTPESTLTLLLQQRAIGTFYLTGDES</sequence>
<name>A0ABQ1IJ71_9GAMM</name>
<dbReference type="InterPro" id="IPR018640">
    <property type="entry name" value="DUF2063"/>
</dbReference>
<evidence type="ECO:0000313" key="2">
    <source>
        <dbReference type="EMBL" id="GGB44181.1"/>
    </source>
</evidence>
<organism evidence="2 3">
    <name type="scientific">Oceanisphaera marina</name>
    <dbReference type="NCBI Taxonomy" id="2017550"/>
    <lineage>
        <taxon>Bacteria</taxon>
        <taxon>Pseudomonadati</taxon>
        <taxon>Pseudomonadota</taxon>
        <taxon>Gammaproteobacteria</taxon>
        <taxon>Aeromonadales</taxon>
        <taxon>Aeromonadaceae</taxon>
        <taxon>Oceanisphaera</taxon>
    </lineage>
</organism>
<evidence type="ECO:0000259" key="1">
    <source>
        <dbReference type="Pfam" id="PF09836"/>
    </source>
</evidence>